<dbReference type="GO" id="GO:0004721">
    <property type="term" value="F:phosphoprotein phosphatase activity"/>
    <property type="evidence" value="ECO:0007669"/>
    <property type="project" value="InterPro"/>
</dbReference>
<dbReference type="Pfam" id="PF13350">
    <property type="entry name" value="Y_phosphatase3"/>
    <property type="match status" value="1"/>
</dbReference>
<dbReference type="AlphaFoldDB" id="A0A098BTX8"/>
<dbReference type="PROSITE" id="PS00383">
    <property type="entry name" value="TYR_PHOSPHATASE_1"/>
    <property type="match status" value="1"/>
</dbReference>
<protein>
    <submittedName>
        <fullName evidence="1">Uncharacterized protein</fullName>
    </submittedName>
</protein>
<gene>
    <name evidence="1" type="ORF">RHRU231_860051</name>
</gene>
<evidence type="ECO:0000313" key="2">
    <source>
        <dbReference type="Proteomes" id="UP000042997"/>
    </source>
</evidence>
<name>A0A098BTX8_9NOCA</name>
<dbReference type="OrthoDB" id="1188001at2"/>
<accession>A0A098BTX8</accession>
<dbReference type="EMBL" id="CCSD01000101">
    <property type="protein sequence ID" value="CDZ91670.1"/>
    <property type="molecule type" value="Genomic_DNA"/>
</dbReference>
<organism evidence="1 2">
    <name type="scientific">Rhodococcus ruber</name>
    <dbReference type="NCBI Taxonomy" id="1830"/>
    <lineage>
        <taxon>Bacteria</taxon>
        <taxon>Bacillati</taxon>
        <taxon>Actinomycetota</taxon>
        <taxon>Actinomycetes</taxon>
        <taxon>Mycobacteriales</taxon>
        <taxon>Nocardiaceae</taxon>
        <taxon>Rhodococcus</taxon>
    </lineage>
</organism>
<proteinExistence type="predicted"/>
<sequence>MHVQDEEQSGPGPVNLRDLGGLALTDGGRTAAGVLYRGDACYTGDVVRGLLAERPPTTVVDLRSDAERGHRTYTWPDGTHVHRLSLHADAAPGGRTGLGLAELYGRVVDVAAPLFAGLVPVVARAAGPVLVHCTAGKDRTGLAVAVLLLAAGVEPQAVVDDYVATDTNMPRLYRRWEAVGLRVGGSSPGGGRAVPSELFRAPAEAITPIVERLVAHPGGPEAWLIDHGAPEDDVRRWRSRARAEAATVYEDRKAHTR</sequence>
<dbReference type="PROSITE" id="PS50056">
    <property type="entry name" value="TYR_PHOSPHATASE_2"/>
    <property type="match status" value="1"/>
</dbReference>
<reference evidence="1 2" key="1">
    <citation type="journal article" date="2014" name="Genome Announc.">
        <title>Draft Genome Sequence of Propane- and Butane-Oxidizing Actinobacterium Rhodococcus ruber IEGM 231.</title>
        <authorList>
            <person name="Ivshina I.B."/>
            <person name="Kuyukina M.S."/>
            <person name="Krivoruchko A.V."/>
            <person name="Barbe V."/>
            <person name="Fischer C."/>
        </authorList>
    </citation>
    <scope>NUCLEOTIDE SEQUENCE [LARGE SCALE GENOMIC DNA]</scope>
</reference>
<dbReference type="Gene3D" id="3.90.190.10">
    <property type="entry name" value="Protein tyrosine phosphatase superfamily"/>
    <property type="match status" value="1"/>
</dbReference>
<dbReference type="eggNOG" id="COG2365">
    <property type="taxonomic scope" value="Bacteria"/>
</dbReference>
<dbReference type="InterPro" id="IPR029021">
    <property type="entry name" value="Prot-tyrosine_phosphatase-like"/>
</dbReference>
<dbReference type="Proteomes" id="UP000042997">
    <property type="component" value="Unassembled WGS sequence"/>
</dbReference>
<dbReference type="InterPro" id="IPR000387">
    <property type="entry name" value="Tyr_Pase_dom"/>
</dbReference>
<dbReference type="SUPFAM" id="SSF52799">
    <property type="entry name" value="(Phosphotyrosine protein) phosphatases II"/>
    <property type="match status" value="1"/>
</dbReference>
<evidence type="ECO:0000313" key="1">
    <source>
        <dbReference type="EMBL" id="CDZ91670.1"/>
    </source>
</evidence>
<dbReference type="InterPro" id="IPR026893">
    <property type="entry name" value="Tyr/Ser_Pase_IphP-type"/>
</dbReference>
<dbReference type="InterPro" id="IPR016130">
    <property type="entry name" value="Tyr_Pase_AS"/>
</dbReference>
<dbReference type="RefSeq" id="WP_040274872.1">
    <property type="nucleotide sequence ID" value="NZ_CP023714.1"/>
</dbReference>